<feature type="region of interest" description="Disordered" evidence="1">
    <location>
        <begin position="82"/>
        <end position="106"/>
    </location>
</feature>
<proteinExistence type="predicted"/>
<dbReference type="EMBL" id="JBHFFA010000003">
    <property type="protein sequence ID" value="KAL2633819.1"/>
    <property type="molecule type" value="Genomic_DNA"/>
</dbReference>
<gene>
    <name evidence="2" type="ORF">R1flu_005298</name>
</gene>
<dbReference type="AlphaFoldDB" id="A0ABD1YVJ2"/>
<protein>
    <submittedName>
        <fullName evidence="2">Uncharacterized protein</fullName>
    </submittedName>
</protein>
<sequence>MKARCDNVRAKSTDLLQNKAEKVSGTAIPPVCDDIRSIPRETSLLIIPTFPFRLPVKPGVSCKLPAAAQRKLLSKLCRWQRMRSRTSKTPRAPETGRTGRVEHPII</sequence>
<organism evidence="2 3">
    <name type="scientific">Riccia fluitans</name>
    <dbReference type="NCBI Taxonomy" id="41844"/>
    <lineage>
        <taxon>Eukaryota</taxon>
        <taxon>Viridiplantae</taxon>
        <taxon>Streptophyta</taxon>
        <taxon>Embryophyta</taxon>
        <taxon>Marchantiophyta</taxon>
        <taxon>Marchantiopsida</taxon>
        <taxon>Marchantiidae</taxon>
        <taxon>Marchantiales</taxon>
        <taxon>Ricciaceae</taxon>
        <taxon>Riccia</taxon>
    </lineage>
</organism>
<comment type="caution">
    <text evidence="2">The sequence shown here is derived from an EMBL/GenBank/DDBJ whole genome shotgun (WGS) entry which is preliminary data.</text>
</comment>
<evidence type="ECO:0000256" key="1">
    <source>
        <dbReference type="SAM" id="MobiDB-lite"/>
    </source>
</evidence>
<evidence type="ECO:0000313" key="2">
    <source>
        <dbReference type="EMBL" id="KAL2633819.1"/>
    </source>
</evidence>
<accession>A0ABD1YVJ2</accession>
<keyword evidence="3" id="KW-1185">Reference proteome</keyword>
<name>A0ABD1YVJ2_9MARC</name>
<dbReference type="Proteomes" id="UP001605036">
    <property type="component" value="Unassembled WGS sequence"/>
</dbReference>
<feature type="compositionally biased region" description="Basic and acidic residues" evidence="1">
    <location>
        <begin position="97"/>
        <end position="106"/>
    </location>
</feature>
<evidence type="ECO:0000313" key="3">
    <source>
        <dbReference type="Proteomes" id="UP001605036"/>
    </source>
</evidence>
<reference evidence="2 3" key="1">
    <citation type="submission" date="2024-09" db="EMBL/GenBank/DDBJ databases">
        <title>Chromosome-scale assembly of Riccia fluitans.</title>
        <authorList>
            <person name="Paukszto L."/>
            <person name="Sawicki J."/>
            <person name="Karawczyk K."/>
            <person name="Piernik-Szablinska J."/>
            <person name="Szczecinska M."/>
            <person name="Mazdziarz M."/>
        </authorList>
    </citation>
    <scope>NUCLEOTIDE SEQUENCE [LARGE SCALE GENOMIC DNA]</scope>
    <source>
        <strain evidence="2">Rf_01</strain>
        <tissue evidence="2">Aerial parts of the thallus</tissue>
    </source>
</reference>